<sequence length="231" mass="26480">MTGFFSSQVANTLSSWSNYYMDWSRVGELLREGTHRYSWHELIQRGTILASMGEGLYLGYNYSDSDSWLNRGLYSMSGCFVGFVVSHLVVIAPLIYKRYQLSQDCTEAQKMILNSLQDLRAYPNDSELIDSIIDLVTTQVKAIMEMNLSNEKHSNASLTWGKRRTLLTNLAAELKQDIHGLNTTNNPFFLDELEKRWSQKLASFKEEFKHHSANGTDHEDNNSSVDIRQSM</sequence>
<dbReference type="RefSeq" id="WP_115303837.1">
    <property type="nucleotide sequence ID" value="NZ_CAAAHO010000005.1"/>
</dbReference>
<protein>
    <submittedName>
        <fullName evidence="3">Uncharacterized protein</fullName>
    </submittedName>
</protein>
<dbReference type="AlphaFoldDB" id="A0A378ICU1"/>
<keyword evidence="4" id="KW-1185">Reference proteome</keyword>
<name>A0A378ICU1_9GAMM</name>
<keyword evidence="2" id="KW-0812">Transmembrane</keyword>
<evidence type="ECO:0000313" key="3">
    <source>
        <dbReference type="EMBL" id="STX30114.1"/>
    </source>
</evidence>
<proteinExistence type="predicted"/>
<dbReference type="Proteomes" id="UP000254968">
    <property type="component" value="Unassembled WGS sequence"/>
</dbReference>
<feature type="compositionally biased region" description="Polar residues" evidence="1">
    <location>
        <begin position="222"/>
        <end position="231"/>
    </location>
</feature>
<evidence type="ECO:0000256" key="1">
    <source>
        <dbReference type="SAM" id="MobiDB-lite"/>
    </source>
</evidence>
<feature type="region of interest" description="Disordered" evidence="1">
    <location>
        <begin position="209"/>
        <end position="231"/>
    </location>
</feature>
<evidence type="ECO:0000313" key="4">
    <source>
        <dbReference type="Proteomes" id="UP000254968"/>
    </source>
</evidence>
<dbReference type="EMBL" id="UGNV01000001">
    <property type="protein sequence ID" value="STX30114.1"/>
    <property type="molecule type" value="Genomic_DNA"/>
</dbReference>
<reference evidence="3 4" key="1">
    <citation type="submission" date="2018-06" db="EMBL/GenBank/DDBJ databases">
        <authorList>
            <consortium name="Pathogen Informatics"/>
            <person name="Doyle S."/>
        </authorList>
    </citation>
    <scope>NUCLEOTIDE SEQUENCE [LARGE SCALE GENOMIC DNA]</scope>
    <source>
        <strain evidence="3 4">NCTC13315</strain>
    </source>
</reference>
<evidence type="ECO:0000256" key="2">
    <source>
        <dbReference type="SAM" id="Phobius"/>
    </source>
</evidence>
<keyword evidence="2" id="KW-1133">Transmembrane helix</keyword>
<organism evidence="3 4">
    <name type="scientific">Legionella beliardensis</name>
    <dbReference type="NCBI Taxonomy" id="91822"/>
    <lineage>
        <taxon>Bacteria</taxon>
        <taxon>Pseudomonadati</taxon>
        <taxon>Pseudomonadota</taxon>
        <taxon>Gammaproteobacteria</taxon>
        <taxon>Legionellales</taxon>
        <taxon>Legionellaceae</taxon>
        <taxon>Legionella</taxon>
    </lineage>
</organism>
<gene>
    <name evidence="3" type="ORF">NCTC13315_02678</name>
</gene>
<feature type="compositionally biased region" description="Basic and acidic residues" evidence="1">
    <location>
        <begin position="209"/>
        <end position="221"/>
    </location>
</feature>
<accession>A0A378ICU1</accession>
<feature type="transmembrane region" description="Helical" evidence="2">
    <location>
        <begin position="73"/>
        <end position="96"/>
    </location>
</feature>
<keyword evidence="2" id="KW-0472">Membrane</keyword>
<dbReference type="OrthoDB" id="5638875at2"/>